<dbReference type="CDD" id="cd06222">
    <property type="entry name" value="RNase_H_like"/>
    <property type="match status" value="1"/>
</dbReference>
<dbReference type="InterPro" id="IPR043502">
    <property type="entry name" value="DNA/RNA_pol_sf"/>
</dbReference>
<dbReference type="SUPFAM" id="SSF56672">
    <property type="entry name" value="DNA/RNA polymerases"/>
    <property type="match status" value="1"/>
</dbReference>
<proteinExistence type="predicted"/>
<evidence type="ECO:0000313" key="2">
    <source>
        <dbReference type="Proteomes" id="UP000813463"/>
    </source>
</evidence>
<keyword evidence="2" id="KW-1185">Reference proteome</keyword>
<feature type="domain" description="Reverse transcriptase" evidence="1">
    <location>
        <begin position="68"/>
        <end position="350"/>
    </location>
</feature>
<evidence type="ECO:0000259" key="1">
    <source>
        <dbReference type="PROSITE" id="PS50878"/>
    </source>
</evidence>
<dbReference type="CDD" id="cd01650">
    <property type="entry name" value="RT_nLTR_like"/>
    <property type="match status" value="1"/>
</dbReference>
<dbReference type="InterPro" id="IPR012337">
    <property type="entry name" value="RNaseH-like_sf"/>
</dbReference>
<dbReference type="Proteomes" id="UP000813463">
    <property type="component" value="Chromosome 6"/>
</dbReference>
<dbReference type="InterPro" id="IPR026960">
    <property type="entry name" value="RVT-Znf"/>
</dbReference>
<dbReference type="PANTHER" id="PTHR33116">
    <property type="entry name" value="REVERSE TRANSCRIPTASE ZINC-BINDING DOMAIN-CONTAINING PROTEIN-RELATED-RELATED"/>
    <property type="match status" value="1"/>
</dbReference>
<evidence type="ECO:0000313" key="3">
    <source>
        <dbReference type="RefSeq" id="XP_056688682.1"/>
    </source>
</evidence>
<dbReference type="Pfam" id="PF13966">
    <property type="entry name" value="zf-RVT"/>
    <property type="match status" value="1"/>
</dbReference>
<reference evidence="3" key="2">
    <citation type="submission" date="2025-08" db="UniProtKB">
        <authorList>
            <consortium name="RefSeq"/>
        </authorList>
    </citation>
    <scope>IDENTIFICATION</scope>
    <source>
        <tissue evidence="3">Leaf</tissue>
    </source>
</reference>
<organism evidence="2 3">
    <name type="scientific">Spinacia oleracea</name>
    <name type="common">Spinach</name>
    <dbReference type="NCBI Taxonomy" id="3562"/>
    <lineage>
        <taxon>Eukaryota</taxon>
        <taxon>Viridiplantae</taxon>
        <taxon>Streptophyta</taxon>
        <taxon>Embryophyta</taxon>
        <taxon>Tracheophyta</taxon>
        <taxon>Spermatophyta</taxon>
        <taxon>Magnoliopsida</taxon>
        <taxon>eudicotyledons</taxon>
        <taxon>Gunneridae</taxon>
        <taxon>Pentapetalae</taxon>
        <taxon>Caryophyllales</taxon>
        <taxon>Chenopodiaceae</taxon>
        <taxon>Chenopodioideae</taxon>
        <taxon>Anserineae</taxon>
        <taxon>Spinacia</taxon>
    </lineage>
</organism>
<dbReference type="InterPro" id="IPR036397">
    <property type="entry name" value="RNaseH_sf"/>
</dbReference>
<dbReference type="Pfam" id="PF13456">
    <property type="entry name" value="RVT_3"/>
    <property type="match status" value="1"/>
</dbReference>
<dbReference type="Gene3D" id="3.30.420.10">
    <property type="entry name" value="Ribonuclease H-like superfamily/Ribonuclease H"/>
    <property type="match status" value="1"/>
</dbReference>
<protein>
    <recommendedName>
        <fullName evidence="1">Reverse transcriptase domain-containing protein</fullName>
    </recommendedName>
</protein>
<dbReference type="InterPro" id="IPR002156">
    <property type="entry name" value="RNaseH_domain"/>
</dbReference>
<dbReference type="SUPFAM" id="SSF53098">
    <property type="entry name" value="Ribonuclease H-like"/>
    <property type="match status" value="1"/>
</dbReference>
<dbReference type="GeneID" id="130463543"/>
<reference evidence="2" key="1">
    <citation type="journal article" date="2021" name="Nat. Commun.">
        <title>Genomic analyses provide insights into spinach domestication and the genetic basis of agronomic traits.</title>
        <authorList>
            <person name="Cai X."/>
            <person name="Sun X."/>
            <person name="Xu C."/>
            <person name="Sun H."/>
            <person name="Wang X."/>
            <person name="Ge C."/>
            <person name="Zhang Z."/>
            <person name="Wang Q."/>
            <person name="Fei Z."/>
            <person name="Jiao C."/>
            <person name="Wang Q."/>
        </authorList>
    </citation>
    <scope>NUCLEOTIDE SEQUENCE [LARGE SCALE GENOMIC DNA]</scope>
    <source>
        <strain evidence="2">cv. Varoflay</strain>
    </source>
</reference>
<dbReference type="InterPro" id="IPR000477">
    <property type="entry name" value="RT_dom"/>
</dbReference>
<name>A0ABM3QZ65_SPIOL</name>
<gene>
    <name evidence="3" type="primary">LOC130463543</name>
</gene>
<dbReference type="PROSITE" id="PS50878">
    <property type="entry name" value="RT_POL"/>
    <property type="match status" value="1"/>
</dbReference>
<dbReference type="InterPro" id="IPR044730">
    <property type="entry name" value="RNase_H-like_dom_plant"/>
</dbReference>
<dbReference type="PANTHER" id="PTHR33116:SF78">
    <property type="entry name" value="OS12G0587133 PROTEIN"/>
    <property type="match status" value="1"/>
</dbReference>
<accession>A0ABM3QZ65</accession>
<dbReference type="RefSeq" id="XP_056688682.1">
    <property type="nucleotide sequence ID" value="XM_056832704.1"/>
</dbReference>
<dbReference type="Pfam" id="PF00078">
    <property type="entry name" value="RVT_1"/>
    <property type="match status" value="1"/>
</dbReference>
<sequence>MTSYLEGMPTLSPDHIALLSRPFTDEDIKTAAFGSKPLKSPGPDGVPPAFFQKYWSKVGKETCEAVHSFFNNGRMLRETNKTFITLIPKEPRPSSVGGYRPISLCNSTYKIISKCMVNRIKLILPDMVGETQNAFVPGRMMIDNCYIAHETINSVKKRKKGGRFEAVLKVDLSKAYDRVRWDFIIGILTKMEFPQLWIQWITECISTVSYAILVNGEPTAQIKPGTGLRQGDPLSPYLFILLMEVLSKKIMKLESQGILQGIKVSRNAPTISHLFFADDAIFCFKATPPSCRAIRGCIEDFCSISGEMINFDKSTVLFSPNTPRRFIRILRSPLGVRVKDEVGNYLGCPMDVDDRSSAKFQSIVDRINEKIGSWKFARTSQPGKLLLINSILVAMASHILSIYSCPSLIAKKINSNLLKFWWATSSSRKPIYWRKKELLYHHKGEGGVEIKEIGTLNLALLARQSWRMYSNPRLLASKLFKGKYGGDPISLGYRDTTPRSCSWAARSLIKASNSLKDGVRTRIGNGETTRITQDTWVGNSKLKMKNTSSNDVRQLTTVAHLMTTERRWNAPLIWRCFQEQEAKLIMATHIPSDCVQDTYQWEYTKNGKYTFKSGYWHIQSKTNAPPLGTDKFWANMWRSSLLPRWKHFIWKLIHRALPTKTNLCKRGIDIEVTCPFCKGQTETDLHIFRLCPTAQMVWRASPLGIVSESQAMVPMQTWLRNFLNLFFNQDGKDDSRAVQLTATLWAIWLHRNDIIFCGVSVIPNRILEVAQSHVHSWKEAQKAKLMQQQHLNWKQPGEINLTKISMWKVGKCSNLGFFSILVDAAWNRKKNSKQKQWEAAVAWAEDDNQTISCSGAKRIFAQDALQAECYAILEGIRVASGLARNVILKTDCKVAVEAIRNENQAHSHIATIISDIRKEATMLDFFVCLKVSRNAVVKAHNLAQQERKGLGL</sequence>